<protein>
    <submittedName>
        <fullName evidence="1">Uncharacterized protein</fullName>
    </submittedName>
</protein>
<accession>A0A5E4PN89</accession>
<dbReference type="SUPFAM" id="SSF158702">
    <property type="entry name" value="Sec63 N-terminal domain-like"/>
    <property type="match status" value="1"/>
</dbReference>
<gene>
    <name evidence="1" type="ORF">LSINAPIS_LOCUS553</name>
</gene>
<keyword evidence="2" id="KW-1185">Reference proteome</keyword>
<reference evidence="1 2" key="1">
    <citation type="submission" date="2017-07" db="EMBL/GenBank/DDBJ databases">
        <authorList>
            <person name="Talla V."/>
            <person name="Backstrom N."/>
        </authorList>
    </citation>
    <scope>NUCLEOTIDE SEQUENCE [LARGE SCALE GENOMIC DNA]</scope>
</reference>
<dbReference type="Gene3D" id="1.10.150.20">
    <property type="entry name" value="5' to 3' exonuclease, C-terminal subdomain"/>
    <property type="match status" value="1"/>
</dbReference>
<name>A0A5E4PN89_9NEOP</name>
<feature type="non-terminal residue" evidence="1">
    <location>
        <position position="105"/>
    </location>
</feature>
<sequence>MKIDCSHLWNYNYKLIIFFKKLWMMIDLGLLDGWAQLVDKTLALCKMVDRRMWQSMSPLRQFRKMPEEVIKKLEKKNFPWEKLYELGPNEIGELVRAPKLGRTIH</sequence>
<organism evidence="1 2">
    <name type="scientific">Leptidea sinapis</name>
    <dbReference type="NCBI Taxonomy" id="189913"/>
    <lineage>
        <taxon>Eukaryota</taxon>
        <taxon>Metazoa</taxon>
        <taxon>Ecdysozoa</taxon>
        <taxon>Arthropoda</taxon>
        <taxon>Hexapoda</taxon>
        <taxon>Insecta</taxon>
        <taxon>Pterygota</taxon>
        <taxon>Neoptera</taxon>
        <taxon>Endopterygota</taxon>
        <taxon>Lepidoptera</taxon>
        <taxon>Glossata</taxon>
        <taxon>Ditrysia</taxon>
        <taxon>Papilionoidea</taxon>
        <taxon>Pieridae</taxon>
        <taxon>Dismorphiinae</taxon>
        <taxon>Leptidea</taxon>
    </lineage>
</organism>
<proteinExistence type="predicted"/>
<dbReference type="FunFam" id="1.10.150.20:FF:000004">
    <property type="entry name" value="U5 small nuclear ribonucleoprotein helicase"/>
    <property type="match status" value="1"/>
</dbReference>
<dbReference type="EMBL" id="FZQP02000027">
    <property type="protein sequence ID" value="VVC86802.1"/>
    <property type="molecule type" value="Genomic_DNA"/>
</dbReference>
<dbReference type="Proteomes" id="UP000324832">
    <property type="component" value="Unassembled WGS sequence"/>
</dbReference>
<evidence type="ECO:0000313" key="2">
    <source>
        <dbReference type="Proteomes" id="UP000324832"/>
    </source>
</evidence>
<dbReference type="AlphaFoldDB" id="A0A5E4PN89"/>
<evidence type="ECO:0000313" key="1">
    <source>
        <dbReference type="EMBL" id="VVC86802.1"/>
    </source>
</evidence>